<evidence type="ECO:0000256" key="7">
    <source>
        <dbReference type="PROSITE-ProRule" id="PRU00042"/>
    </source>
</evidence>
<dbReference type="InterPro" id="IPR013087">
    <property type="entry name" value="Znf_C2H2_type"/>
</dbReference>
<keyword evidence="11" id="KW-1185">Reference proteome</keyword>
<dbReference type="CDD" id="cd21552">
    <property type="entry name" value="VEFS-box_ctSUZ12-like"/>
    <property type="match status" value="1"/>
</dbReference>
<dbReference type="PROSITE" id="PS50157">
    <property type="entry name" value="ZINC_FINGER_C2H2_2"/>
    <property type="match status" value="1"/>
</dbReference>
<sequence length="664" mass="75719">MATITPYKRELPFIHRAWKTAVDHLSPYGMGIKLSSTNGDNVVSDEHGSRATKRRRIVEDSPESTPNGAVGHLLSENYNDFEKALRVEILQITHKDSSNFRSSNLLNGTGSPAKKDTPTIRIRCKLSIFRLRGSKEVRILYCDSQICNLKVFRDADDVCRRARIYLNSPFHVPADKIFVERDDDNGFDLADNYLVQAELESAGDPCWPPVDLLPKEEAQSDVSNKLRHWVLTSGVVYRFEKHRASTPVKIRKRVGHETATELMMDMDLRWSTCHRAGSTTEVEVSPPETKGSFPNGALEPLTNGHVNGRADNATNGVLKDDQDILIEEDEDHEEAATPSRSLRTREKQNYNLKLLSDKARGKERKERKQRKLAENRSRSGQVTWVLPQTGEVVLKNYQCIRCYAAHSSMNQLVEHVKVHYQFKYDFDVSSSRISISHHGQETPRRSSSYVLDVQSSEGPESDFEDSMSLHRSQKNLAQSKSFQTYLPGRPKDTRQLVPNNKQPMYDRLSKALLEPGTLVDPPDIDDTWLVQKHRDIIRDYSDVHQDEKEYISEWDAYVNKECVTSEPHLQEVYLKFVQDKALWLAASQSRMTEFSKHLSYLKARNSLVEPTITKALAIMRQARSQKRPEQPEATKPPSPRTQYRKSTSGCAVCGQPSTLDRPRS</sequence>
<reference evidence="10 11" key="1">
    <citation type="journal article" date="2024" name="Front Chem Biol">
        <title>Unveiling the potential of Daldinia eschscholtzii MFLUCC 19-0629 through bioactivity and bioinformatics studies for enhanced sustainable agriculture production.</title>
        <authorList>
            <person name="Brooks S."/>
            <person name="Weaver J.A."/>
            <person name="Klomchit A."/>
            <person name="Alharthi S.A."/>
            <person name="Onlamun T."/>
            <person name="Nurani R."/>
            <person name="Vong T.K."/>
            <person name="Alberti F."/>
            <person name="Greco C."/>
        </authorList>
    </citation>
    <scope>NUCLEOTIDE SEQUENCE [LARGE SCALE GENOMIC DNA]</scope>
    <source>
        <strain evidence="10">MFLUCC 19-0629</strain>
    </source>
</reference>
<keyword evidence="3 7" id="KW-0863">Zinc-finger</keyword>
<feature type="region of interest" description="Disordered" evidence="8">
    <location>
        <begin position="480"/>
        <end position="499"/>
    </location>
</feature>
<evidence type="ECO:0000313" key="11">
    <source>
        <dbReference type="Proteomes" id="UP001369815"/>
    </source>
</evidence>
<dbReference type="InterPro" id="IPR019135">
    <property type="entry name" value="Polycomb_protein_VEFS-Box"/>
</dbReference>
<feature type="compositionally biased region" description="Polar residues" evidence="8">
    <location>
        <begin position="640"/>
        <end position="649"/>
    </location>
</feature>
<feature type="region of interest" description="Disordered" evidence="8">
    <location>
        <begin position="37"/>
        <end position="69"/>
    </location>
</feature>
<evidence type="ECO:0000256" key="6">
    <source>
        <dbReference type="ARBA" id="ARBA00023163"/>
    </source>
</evidence>
<keyword evidence="6" id="KW-0804">Transcription</keyword>
<comment type="caution">
    <text evidence="10">The sequence shown here is derived from an EMBL/GenBank/DDBJ whole genome shotgun (WGS) entry which is preliminary data.</text>
</comment>
<feature type="region of interest" description="Disordered" evidence="8">
    <location>
        <begin position="277"/>
        <end position="379"/>
    </location>
</feature>
<evidence type="ECO:0000259" key="9">
    <source>
        <dbReference type="PROSITE" id="PS50157"/>
    </source>
</evidence>
<dbReference type="Proteomes" id="UP001369815">
    <property type="component" value="Unassembled WGS sequence"/>
</dbReference>
<organism evidence="10 11">
    <name type="scientific">Daldinia eschscholtzii</name>
    <dbReference type="NCBI Taxonomy" id="292717"/>
    <lineage>
        <taxon>Eukaryota</taxon>
        <taxon>Fungi</taxon>
        <taxon>Dikarya</taxon>
        <taxon>Ascomycota</taxon>
        <taxon>Pezizomycotina</taxon>
        <taxon>Sordariomycetes</taxon>
        <taxon>Xylariomycetidae</taxon>
        <taxon>Xylariales</taxon>
        <taxon>Hypoxylaceae</taxon>
        <taxon>Daldinia</taxon>
    </lineage>
</organism>
<keyword evidence="4" id="KW-0862">Zinc</keyword>
<feature type="compositionally biased region" description="Acidic residues" evidence="8">
    <location>
        <begin position="323"/>
        <end position="333"/>
    </location>
</feature>
<evidence type="ECO:0000256" key="5">
    <source>
        <dbReference type="ARBA" id="ARBA00023015"/>
    </source>
</evidence>
<feature type="domain" description="C2H2-type" evidence="9">
    <location>
        <begin position="397"/>
        <end position="424"/>
    </location>
</feature>
<gene>
    <name evidence="10" type="ORF">Daesc_002763</name>
</gene>
<dbReference type="GO" id="GO:0008270">
    <property type="term" value="F:zinc ion binding"/>
    <property type="evidence" value="ECO:0007669"/>
    <property type="project" value="UniProtKB-KW"/>
</dbReference>
<keyword evidence="2" id="KW-0479">Metal-binding</keyword>
<evidence type="ECO:0000256" key="8">
    <source>
        <dbReference type="SAM" id="MobiDB-lite"/>
    </source>
</evidence>
<evidence type="ECO:0000256" key="4">
    <source>
        <dbReference type="ARBA" id="ARBA00022833"/>
    </source>
</evidence>
<accession>A0AAX6MSH5</accession>
<proteinExistence type="inferred from homology"/>
<feature type="region of interest" description="Disordered" evidence="8">
    <location>
        <begin position="621"/>
        <end position="664"/>
    </location>
</feature>
<protein>
    <recommendedName>
        <fullName evidence="9">C2H2-type domain-containing protein</fullName>
    </recommendedName>
</protein>
<evidence type="ECO:0000313" key="10">
    <source>
        <dbReference type="EMBL" id="KAK6955132.1"/>
    </source>
</evidence>
<keyword evidence="5" id="KW-0805">Transcription regulation</keyword>
<dbReference type="AlphaFoldDB" id="A0AAX6MSH5"/>
<evidence type="ECO:0000256" key="3">
    <source>
        <dbReference type="ARBA" id="ARBA00022771"/>
    </source>
</evidence>
<evidence type="ECO:0000256" key="1">
    <source>
        <dbReference type="ARBA" id="ARBA00007416"/>
    </source>
</evidence>
<name>A0AAX6MSH5_9PEZI</name>
<dbReference type="EMBL" id="JBANMG010000003">
    <property type="protein sequence ID" value="KAK6955132.1"/>
    <property type="molecule type" value="Genomic_DNA"/>
</dbReference>
<feature type="compositionally biased region" description="Basic and acidic residues" evidence="8">
    <location>
        <begin position="355"/>
        <end position="377"/>
    </location>
</feature>
<comment type="similarity">
    <text evidence="1">Belongs to the VEFS (VRN2-EMF2-FIS2-SU(Z)12) family.</text>
</comment>
<evidence type="ECO:0000256" key="2">
    <source>
        <dbReference type="ARBA" id="ARBA00022723"/>
    </source>
</evidence>
<dbReference type="Pfam" id="PF09733">
    <property type="entry name" value="VEFS-Box"/>
    <property type="match status" value="1"/>
</dbReference>